<dbReference type="PANTHER" id="PTHR31840:SF1">
    <property type="entry name" value="COILED-COIL DOMAIN-CONTAINING PROTEIN 97"/>
    <property type="match status" value="1"/>
</dbReference>
<dbReference type="InParanoid" id="A0A1C7N1R8"/>
<evidence type="ECO:0000313" key="1">
    <source>
        <dbReference type="EMBL" id="OBZ82941.1"/>
    </source>
</evidence>
<sequence>MNADQEREVMHYIQRHMDTIPFKTLRYQEQAPTEEEKLKQMQHTLHHDPALFLSKWGKHLSQTILRLFKVIQDDYEVNFYLDTLLYQEQSTKPTRKSAMHQLAQNRRYQFLKQILRHSDYYSDES</sequence>
<organism evidence="1 2">
    <name type="scientific">Choanephora cucurbitarum</name>
    <dbReference type="NCBI Taxonomy" id="101091"/>
    <lineage>
        <taxon>Eukaryota</taxon>
        <taxon>Fungi</taxon>
        <taxon>Fungi incertae sedis</taxon>
        <taxon>Mucoromycota</taxon>
        <taxon>Mucoromycotina</taxon>
        <taxon>Mucoromycetes</taxon>
        <taxon>Mucorales</taxon>
        <taxon>Mucorineae</taxon>
        <taxon>Choanephoraceae</taxon>
        <taxon>Choanephoroideae</taxon>
        <taxon>Choanephora</taxon>
    </lineage>
</organism>
<name>A0A1C7N1R8_9FUNG</name>
<dbReference type="OrthoDB" id="333176at2759"/>
<proteinExistence type="predicted"/>
<comment type="caution">
    <text evidence="1">The sequence shown here is derived from an EMBL/GenBank/DDBJ whole genome shotgun (WGS) entry which is preliminary data.</text>
</comment>
<dbReference type="STRING" id="101091.A0A1C7N1R8"/>
<dbReference type="AlphaFoldDB" id="A0A1C7N1R8"/>
<dbReference type="PANTHER" id="PTHR31840">
    <property type="entry name" value="COILED-COIL DOMAIN-CONTAINING PROTEIN 97"/>
    <property type="match status" value="1"/>
</dbReference>
<evidence type="ECO:0000313" key="2">
    <source>
        <dbReference type="Proteomes" id="UP000093000"/>
    </source>
</evidence>
<dbReference type="EMBL" id="LUGH01000754">
    <property type="protein sequence ID" value="OBZ82941.1"/>
    <property type="molecule type" value="Genomic_DNA"/>
</dbReference>
<dbReference type="Proteomes" id="UP000093000">
    <property type="component" value="Unassembled WGS sequence"/>
</dbReference>
<gene>
    <name evidence="1" type="ORF">A0J61_09004</name>
</gene>
<dbReference type="InterPro" id="IPR018613">
    <property type="entry name" value="Ccdc97-like"/>
</dbReference>
<reference evidence="1 2" key="1">
    <citation type="submission" date="2016-03" db="EMBL/GenBank/DDBJ databases">
        <title>Choanephora cucurbitarum.</title>
        <authorList>
            <person name="Min B."/>
            <person name="Park H."/>
            <person name="Park J.-H."/>
            <person name="Shin H.-D."/>
            <person name="Choi I.-G."/>
        </authorList>
    </citation>
    <scope>NUCLEOTIDE SEQUENCE [LARGE SCALE GENOMIC DNA]</scope>
    <source>
        <strain evidence="1 2">KUS-F28377</strain>
    </source>
</reference>
<feature type="non-terminal residue" evidence="1">
    <location>
        <position position="125"/>
    </location>
</feature>
<accession>A0A1C7N1R8</accession>
<keyword evidence="2" id="KW-1185">Reference proteome</keyword>
<protein>
    <submittedName>
        <fullName evidence="1">Uncharacterized protein</fullName>
    </submittedName>
</protein>